<comment type="caution">
    <text evidence="4">The sequence shown here is derived from an EMBL/GenBank/DDBJ whole genome shotgun (WGS) entry which is preliminary data.</text>
</comment>
<name>A0A926S619_9HYPH</name>
<dbReference type="PANTHER" id="PTHR43849">
    <property type="entry name" value="BLL3936 PROTEIN"/>
    <property type="match status" value="1"/>
</dbReference>
<keyword evidence="1" id="KW-0997">Cell inner membrane</keyword>
<dbReference type="AlphaFoldDB" id="A0A926S619"/>
<comment type="function">
    <text evidence="1">Part of the tripartite ATP-independent periplasmic (TRAP) transport system.</text>
</comment>
<comment type="subcellular location">
    <subcellularLocation>
        <location evidence="1">Cell inner membrane</location>
        <topology evidence="1">Multi-pass membrane protein</topology>
    </subcellularLocation>
</comment>
<feature type="transmembrane region" description="Helical" evidence="2">
    <location>
        <begin position="458"/>
        <end position="477"/>
    </location>
</feature>
<feature type="transmembrane region" description="Helical" evidence="2">
    <location>
        <begin position="336"/>
        <end position="354"/>
    </location>
</feature>
<dbReference type="InterPro" id="IPR011853">
    <property type="entry name" value="TRAP_DctM-Dct_fused"/>
</dbReference>
<accession>A0A926S619</accession>
<dbReference type="Proteomes" id="UP000598467">
    <property type="component" value="Unassembled WGS sequence"/>
</dbReference>
<dbReference type="EMBL" id="JABFCZ010000006">
    <property type="protein sequence ID" value="MBD1546007.1"/>
    <property type="molecule type" value="Genomic_DNA"/>
</dbReference>
<gene>
    <name evidence="4" type="ORF">HK439_07015</name>
</gene>
<feature type="transmembrane region" description="Helical" evidence="2">
    <location>
        <begin position="483"/>
        <end position="505"/>
    </location>
</feature>
<feature type="transmembrane region" description="Helical" evidence="2">
    <location>
        <begin position="517"/>
        <end position="536"/>
    </location>
</feature>
<keyword evidence="1" id="KW-0813">Transport</keyword>
<dbReference type="Pfam" id="PF06808">
    <property type="entry name" value="DctM"/>
    <property type="match status" value="1"/>
</dbReference>
<feature type="transmembrane region" description="Helical" evidence="2">
    <location>
        <begin position="548"/>
        <end position="567"/>
    </location>
</feature>
<feature type="transmembrane region" description="Helical" evidence="2">
    <location>
        <begin position="65"/>
        <end position="85"/>
    </location>
</feature>
<evidence type="ECO:0000313" key="4">
    <source>
        <dbReference type="EMBL" id="MBD1546007.1"/>
    </source>
</evidence>
<keyword evidence="2" id="KW-0472">Membrane</keyword>
<feature type="transmembrane region" description="Helical" evidence="2">
    <location>
        <begin position="429"/>
        <end position="451"/>
    </location>
</feature>
<dbReference type="InterPro" id="IPR010656">
    <property type="entry name" value="DctM"/>
</dbReference>
<dbReference type="RefSeq" id="WP_190290674.1">
    <property type="nucleotide sequence ID" value="NZ_JABFCZ010000006.1"/>
</dbReference>
<evidence type="ECO:0000256" key="2">
    <source>
        <dbReference type="SAM" id="Phobius"/>
    </source>
</evidence>
<sequence>MTVRFPAVATLVASLTALGILWLLDVPRHLGFVVLTEQYLALMIGLATLAGLVTAPLKDNALVRLADWVLGLACLASWLWLAWNYEAWLLDPVNRGPEKWIPAVIALFGILEATRRHCGAVLALLGVAFIAYGLFGHLAPGIFAAAEMAPARFTLYLYNDTNGVLGLVLRVGATQILGFIVFGAVLNAVGGSQLLTDLAMASMGHRRGGPAKVAILASSLFGTLSGSTVANVMSTGIVTIPMMKRSGFPARYAAAIEAVASNGGQIAPPVMGATAFVIAEFLQVSYADVVLAALLPAVAYYVMLYLQVDRYAAVHGLEGTPRAELPPLGKSLIRSWPLLLPLGVLMYFLFGLGYAPGKAALYAAFVAYGFHLVMAPRGAPRFSILFDIARTAGKTMVPVLLVCAVAGIIIGTINVTGLGFALTLALGKIAQVGGVLPLLAVTALIAVILGVGMPTTGVYVVVSVLLAPALVKAGIGLMSAHLFIFYFGLLSMLTPPVAIASYAAASLAQSDMWRTGVTGVQLAIVAYLIPFVFAFNPALLFDGTWEEIAVSCLSVGAGGIILAEVLAWKGAYGGGWKRLAMAVVALFIGGSSALFGAAAFATLAVALAALPLIWILRRFSAGHVKTAPATASPQPSSQV</sequence>
<feature type="transmembrane region" description="Helical" evidence="2">
    <location>
        <begin position="286"/>
        <end position="306"/>
    </location>
</feature>
<evidence type="ECO:0000313" key="5">
    <source>
        <dbReference type="Proteomes" id="UP000598467"/>
    </source>
</evidence>
<keyword evidence="2" id="KW-1133">Transmembrane helix</keyword>
<evidence type="ECO:0000256" key="1">
    <source>
        <dbReference type="RuleBase" id="RU369079"/>
    </source>
</evidence>
<feature type="transmembrane region" description="Helical" evidence="2">
    <location>
        <begin position="30"/>
        <end position="53"/>
    </location>
</feature>
<dbReference type="GO" id="GO:0022857">
    <property type="term" value="F:transmembrane transporter activity"/>
    <property type="evidence" value="ECO:0007669"/>
    <property type="project" value="UniProtKB-UniRule"/>
</dbReference>
<feature type="transmembrane region" description="Helical" evidence="2">
    <location>
        <begin position="399"/>
        <end position="423"/>
    </location>
</feature>
<evidence type="ECO:0000259" key="3">
    <source>
        <dbReference type="Pfam" id="PF06808"/>
    </source>
</evidence>
<feature type="transmembrane region" description="Helical" evidence="2">
    <location>
        <begin position="121"/>
        <end position="144"/>
    </location>
</feature>
<keyword evidence="2" id="KW-0812">Transmembrane</keyword>
<protein>
    <submittedName>
        <fullName evidence="4">TRAP transporter fused permease subunit</fullName>
    </submittedName>
</protein>
<dbReference type="PANTHER" id="PTHR43849:SF2">
    <property type="entry name" value="BLL3936 PROTEIN"/>
    <property type="match status" value="1"/>
</dbReference>
<feature type="domain" description="TRAP C4-dicarboxylate transport system permease DctM subunit" evidence="3">
    <location>
        <begin position="107"/>
        <end position="540"/>
    </location>
</feature>
<feature type="transmembrane region" description="Helical" evidence="2">
    <location>
        <begin position="360"/>
        <end position="379"/>
    </location>
</feature>
<feature type="transmembrane region" description="Helical" evidence="2">
    <location>
        <begin position="579"/>
        <end position="610"/>
    </location>
</feature>
<dbReference type="GO" id="GO:0005886">
    <property type="term" value="C:plasma membrane"/>
    <property type="evidence" value="ECO:0007669"/>
    <property type="project" value="UniProtKB-SubCell"/>
</dbReference>
<feature type="transmembrane region" description="Helical" evidence="2">
    <location>
        <begin position="7"/>
        <end position="24"/>
    </location>
</feature>
<proteinExistence type="predicted"/>
<reference evidence="4" key="1">
    <citation type="submission" date="2020-05" db="EMBL/GenBank/DDBJ databases">
        <title>Identification of trans-AT polyketide cluster in two marine bacteria, producers of a novel glutaramide-containing polyketide sesbanimide D and analogs.</title>
        <authorList>
            <person name="Kacar D."/>
            <person name="Rodriguez P."/>
            <person name="Canedo L."/>
            <person name="Gonzalez E."/>
            <person name="Galan B."/>
            <person name="De La Calle F."/>
            <person name="Garcia J.L."/>
        </authorList>
    </citation>
    <scope>NUCLEOTIDE SEQUENCE</scope>
    <source>
        <strain evidence="4">PHM038</strain>
    </source>
</reference>
<organism evidence="4 5">
    <name type="scientific">Roseibium aggregatum</name>
    <dbReference type="NCBI Taxonomy" id="187304"/>
    <lineage>
        <taxon>Bacteria</taxon>
        <taxon>Pseudomonadati</taxon>
        <taxon>Pseudomonadota</taxon>
        <taxon>Alphaproteobacteria</taxon>
        <taxon>Hyphomicrobiales</taxon>
        <taxon>Stappiaceae</taxon>
        <taxon>Roseibium</taxon>
    </lineage>
</organism>
<feature type="transmembrane region" description="Helical" evidence="2">
    <location>
        <begin position="211"/>
        <end position="233"/>
    </location>
</feature>
<dbReference type="NCBIfam" id="TIGR02123">
    <property type="entry name" value="TRAP_fused"/>
    <property type="match status" value="1"/>
</dbReference>
<feature type="transmembrane region" description="Helical" evidence="2">
    <location>
        <begin position="164"/>
        <end position="190"/>
    </location>
</feature>
<keyword evidence="1" id="KW-1003">Cell membrane</keyword>